<feature type="compositionally biased region" description="Polar residues" evidence="8">
    <location>
        <begin position="392"/>
        <end position="401"/>
    </location>
</feature>
<keyword evidence="6" id="KW-0238">DNA-binding</keyword>
<evidence type="ECO:0000313" key="10">
    <source>
        <dbReference type="RefSeq" id="XP_030984854.1"/>
    </source>
</evidence>
<feature type="region of interest" description="Disordered" evidence="8">
    <location>
        <begin position="28"/>
        <end position="67"/>
    </location>
</feature>
<gene>
    <name evidence="10" type="ORF">PgNI_03023</name>
</gene>
<comment type="similarity">
    <text evidence="1">Belongs to the SOS response-associated peptidase family.</text>
</comment>
<dbReference type="InterPro" id="IPR036590">
    <property type="entry name" value="SRAP-like"/>
</dbReference>
<dbReference type="AlphaFoldDB" id="A0A6P8BCR7"/>
<dbReference type="OrthoDB" id="2111841at2759"/>
<reference evidence="10" key="2">
    <citation type="submission" date="2019-10" db="EMBL/GenBank/DDBJ databases">
        <authorList>
            <consortium name="NCBI Genome Project"/>
        </authorList>
    </citation>
    <scope>NUCLEOTIDE SEQUENCE</scope>
    <source>
        <strain evidence="10">NI907</strain>
    </source>
</reference>
<proteinExistence type="inferred from homology"/>
<reference evidence="10" key="3">
    <citation type="submission" date="2025-08" db="UniProtKB">
        <authorList>
            <consortium name="RefSeq"/>
        </authorList>
    </citation>
    <scope>IDENTIFICATION</scope>
    <source>
        <strain evidence="10">NI907</strain>
    </source>
</reference>
<dbReference type="PANTHER" id="PTHR13604:SF0">
    <property type="entry name" value="ABASIC SITE PROCESSING PROTEIN HMCES"/>
    <property type="match status" value="1"/>
</dbReference>
<feature type="compositionally biased region" description="Polar residues" evidence="8">
    <location>
        <begin position="327"/>
        <end position="349"/>
    </location>
</feature>
<dbReference type="PANTHER" id="PTHR13604">
    <property type="entry name" value="DC12-RELATED"/>
    <property type="match status" value="1"/>
</dbReference>
<dbReference type="GO" id="GO:0006508">
    <property type="term" value="P:proteolysis"/>
    <property type="evidence" value="ECO:0007669"/>
    <property type="project" value="UniProtKB-KW"/>
</dbReference>
<feature type="compositionally biased region" description="Polar residues" evidence="8">
    <location>
        <begin position="57"/>
        <end position="67"/>
    </location>
</feature>
<accession>A0A6P8BCR7</accession>
<evidence type="ECO:0000256" key="2">
    <source>
        <dbReference type="ARBA" id="ARBA00022670"/>
    </source>
</evidence>
<dbReference type="GeneID" id="41957990"/>
<dbReference type="Gene3D" id="3.90.1680.10">
    <property type="entry name" value="SOS response associated peptidase-like"/>
    <property type="match status" value="1"/>
</dbReference>
<evidence type="ECO:0000256" key="4">
    <source>
        <dbReference type="ARBA" id="ARBA00022801"/>
    </source>
</evidence>
<dbReference type="Pfam" id="PF02586">
    <property type="entry name" value="SRAP"/>
    <property type="match status" value="1"/>
</dbReference>
<feature type="region of interest" description="Disordered" evidence="8">
    <location>
        <begin position="310"/>
        <end position="422"/>
    </location>
</feature>
<dbReference type="GO" id="GO:0008233">
    <property type="term" value="F:peptidase activity"/>
    <property type="evidence" value="ECO:0007669"/>
    <property type="project" value="UniProtKB-KW"/>
</dbReference>
<name>A0A6P8BCR7_PYRGI</name>
<dbReference type="KEGG" id="pgri:PgNI_03023"/>
<keyword evidence="9" id="KW-1185">Reference proteome</keyword>
<protein>
    <recommendedName>
        <fullName evidence="11">DUF159 domain protein</fullName>
    </recommendedName>
</protein>
<feature type="compositionally biased region" description="Polar residues" evidence="8">
    <location>
        <begin position="373"/>
        <end position="383"/>
    </location>
</feature>
<dbReference type="GO" id="GO:0016829">
    <property type="term" value="F:lyase activity"/>
    <property type="evidence" value="ECO:0007669"/>
    <property type="project" value="UniProtKB-KW"/>
</dbReference>
<evidence type="ECO:0000256" key="5">
    <source>
        <dbReference type="ARBA" id="ARBA00023124"/>
    </source>
</evidence>
<sequence length="422" mass="47024">MCGRYALALRPDQIRQRLRANNMPVWEDPEDNIYEIGDGAGGENNNDESAPAPTSPPSQGQPRQSYNFAPGYYGVVYRADTPDWGAGPRKGDDDDKDGSDEEQSASTDEPHYKLQAMKWGLIPFWTKRNPDYSSMMKTINCRDDSLAANGGMWNTMKARKRCIVIAEGFYEWLKVGPKERVPYYIKRKDGGLLLLAGLWDCVKYENDDRKHYTYTIITTDSNQSLKFLHDRMPVILEPASAELTTWLNPKRHEWNKELQSILKPWDGELEIYAVSKDVNKVGNNSSSFIVPVASKENKNNIANFFANASGAKKDATKGAADAKAENKSTTTNSNEQESKQGLSVKNSKTPVKRQADVGPLNPDEEPPPKKQAKIQSLSPTKKSTALEARKTISATSNSSKRSPTKGKVDSAGTQKITKFFSK</sequence>
<keyword evidence="2" id="KW-0645">Protease</keyword>
<dbReference type="InterPro" id="IPR003738">
    <property type="entry name" value="SRAP"/>
</dbReference>
<dbReference type="GO" id="GO:0003697">
    <property type="term" value="F:single-stranded DNA binding"/>
    <property type="evidence" value="ECO:0007669"/>
    <property type="project" value="InterPro"/>
</dbReference>
<keyword evidence="5" id="KW-0190">Covalent protein-DNA linkage</keyword>
<keyword evidence="7" id="KW-0456">Lyase</keyword>
<evidence type="ECO:0000256" key="8">
    <source>
        <dbReference type="SAM" id="MobiDB-lite"/>
    </source>
</evidence>
<evidence type="ECO:0008006" key="11">
    <source>
        <dbReference type="Google" id="ProtNLM"/>
    </source>
</evidence>
<dbReference type="RefSeq" id="XP_030984854.1">
    <property type="nucleotide sequence ID" value="XM_031123079.1"/>
</dbReference>
<feature type="compositionally biased region" description="Acidic residues" evidence="8">
    <location>
        <begin position="94"/>
        <end position="103"/>
    </location>
</feature>
<evidence type="ECO:0000256" key="6">
    <source>
        <dbReference type="ARBA" id="ARBA00023125"/>
    </source>
</evidence>
<dbReference type="GO" id="GO:0106300">
    <property type="term" value="P:protein-DNA covalent cross-linking repair"/>
    <property type="evidence" value="ECO:0007669"/>
    <property type="project" value="InterPro"/>
</dbReference>
<keyword evidence="4" id="KW-0378">Hydrolase</keyword>
<evidence type="ECO:0000313" key="9">
    <source>
        <dbReference type="Proteomes" id="UP000515153"/>
    </source>
</evidence>
<evidence type="ECO:0000256" key="1">
    <source>
        <dbReference type="ARBA" id="ARBA00008136"/>
    </source>
</evidence>
<organism evidence="9 10">
    <name type="scientific">Pyricularia grisea</name>
    <name type="common">Crabgrass-specific blast fungus</name>
    <name type="synonym">Magnaporthe grisea</name>
    <dbReference type="NCBI Taxonomy" id="148305"/>
    <lineage>
        <taxon>Eukaryota</taxon>
        <taxon>Fungi</taxon>
        <taxon>Dikarya</taxon>
        <taxon>Ascomycota</taxon>
        <taxon>Pezizomycotina</taxon>
        <taxon>Sordariomycetes</taxon>
        <taxon>Sordariomycetidae</taxon>
        <taxon>Magnaporthales</taxon>
        <taxon>Pyriculariaceae</taxon>
        <taxon>Pyricularia</taxon>
    </lineage>
</organism>
<dbReference type="SUPFAM" id="SSF143081">
    <property type="entry name" value="BB1717-like"/>
    <property type="match status" value="1"/>
</dbReference>
<evidence type="ECO:0000256" key="7">
    <source>
        <dbReference type="ARBA" id="ARBA00023239"/>
    </source>
</evidence>
<feature type="region of interest" description="Disordered" evidence="8">
    <location>
        <begin position="83"/>
        <end position="110"/>
    </location>
</feature>
<reference evidence="10" key="1">
    <citation type="journal article" date="2019" name="Mol. Biol. Evol.">
        <title>Blast fungal genomes show frequent chromosomal changes, gene gains and losses, and effector gene turnover.</title>
        <authorList>
            <person name="Gomez Luciano L.B."/>
            <person name="Jason Tsai I."/>
            <person name="Chuma I."/>
            <person name="Tosa Y."/>
            <person name="Chen Y.H."/>
            <person name="Li J.Y."/>
            <person name="Li M.Y."/>
            <person name="Jade Lu M.Y."/>
            <person name="Nakayashiki H."/>
            <person name="Li W.H."/>
        </authorList>
    </citation>
    <scope>NUCLEOTIDE SEQUENCE</scope>
    <source>
        <strain evidence="10">NI907</strain>
    </source>
</reference>
<keyword evidence="3" id="KW-0227">DNA damage</keyword>
<feature type="compositionally biased region" description="Basic and acidic residues" evidence="8">
    <location>
        <begin position="311"/>
        <end position="326"/>
    </location>
</feature>
<dbReference type="Proteomes" id="UP000515153">
    <property type="component" value="Unplaced"/>
</dbReference>
<evidence type="ECO:0000256" key="3">
    <source>
        <dbReference type="ARBA" id="ARBA00022763"/>
    </source>
</evidence>